<feature type="domain" description="NB-ARC" evidence="4">
    <location>
        <begin position="96"/>
        <end position="126"/>
    </location>
</feature>
<evidence type="ECO:0000313" key="6">
    <source>
        <dbReference type="EMBL" id="KAD6455182.1"/>
    </source>
</evidence>
<dbReference type="InterPro" id="IPR027417">
    <property type="entry name" value="P-loop_NTPase"/>
</dbReference>
<dbReference type="InterPro" id="IPR032675">
    <property type="entry name" value="LRR_dom_sf"/>
</dbReference>
<name>A0A5N6PL34_9ASTR</name>
<dbReference type="AlphaFoldDB" id="A0A5N6PL34"/>
<dbReference type="Gene3D" id="3.80.10.10">
    <property type="entry name" value="Ribonuclease Inhibitor"/>
    <property type="match status" value="1"/>
</dbReference>
<feature type="domain" description="Disease resistance protein Roq1-like winged-helix" evidence="5">
    <location>
        <begin position="129"/>
        <end position="163"/>
    </location>
</feature>
<comment type="caution">
    <text evidence="6">The sequence shown here is derived from an EMBL/GenBank/DDBJ whole genome shotgun (WGS) entry which is preliminary data.</text>
</comment>
<sequence length="534" mass="60368">MCRHMRGKFVVLSPSSPTLAPPSTVTTPAASPSKPTSPPTKQPVSAPVTAPVKAPPTISVPPATTPLHSNHFGIDENLVGMQTRVYEIVSSLEIDISDVRMIGIKGMGGSGKTTLASAVYKDLSISFEGLRVLVEKCLITISNDGRLGMHKHMEEMGKNIVRRLHPNEPYKHSRLWVAKEIEEILVKGLLQMAGGNINDIWEGNIRKVLNKLRFLYLRKSHLKTFDHETIANLQTLEFRKCKTIVGLHMTITLQNLKILNLDGLDVSNLNLSQTPCLEKLTLSLKNDTHLPENICTLKDLKCLDLRCCWVLEQLPTDIKNLEKLEEFTPNRLFKIGNKLGDLTDLKVLDLEGASITELPDSILKKKVDRNKSWVTFLDMLHIPNYVETSKKYLRNHFTKLVKWFYEEYFQQNTKEYPPTLPNGEPIDLFDLYMTVEGLGGRRIMAKERKCMEKEKEPKVGEAPIEERYTNKGGPSEKKETEGVAFSLEDNKDATAGSSQKQEKQIEDGEIPDNELYLQEMLDANFDDDFELELL</sequence>
<protein>
    <submittedName>
        <fullName evidence="6">Uncharacterized protein</fullName>
    </submittedName>
</protein>
<dbReference type="PANTHER" id="PTHR11017">
    <property type="entry name" value="LEUCINE-RICH REPEAT-CONTAINING PROTEIN"/>
    <property type="match status" value="1"/>
</dbReference>
<evidence type="ECO:0000256" key="1">
    <source>
        <dbReference type="ARBA" id="ARBA00022614"/>
    </source>
</evidence>
<evidence type="ECO:0000256" key="3">
    <source>
        <dbReference type="SAM" id="MobiDB-lite"/>
    </source>
</evidence>
<evidence type="ECO:0000259" key="4">
    <source>
        <dbReference type="Pfam" id="PF00931"/>
    </source>
</evidence>
<keyword evidence="7" id="KW-1185">Reference proteome</keyword>
<dbReference type="GO" id="GO:0006952">
    <property type="term" value="P:defense response"/>
    <property type="evidence" value="ECO:0007669"/>
    <property type="project" value="InterPro"/>
</dbReference>
<dbReference type="PRINTS" id="PR00364">
    <property type="entry name" value="DISEASERSIST"/>
</dbReference>
<dbReference type="OrthoDB" id="1748383at2759"/>
<evidence type="ECO:0000259" key="5">
    <source>
        <dbReference type="Pfam" id="PF23282"/>
    </source>
</evidence>
<proteinExistence type="predicted"/>
<feature type="region of interest" description="Disordered" evidence="3">
    <location>
        <begin position="451"/>
        <end position="512"/>
    </location>
</feature>
<keyword evidence="2" id="KW-0677">Repeat</keyword>
<dbReference type="InterPro" id="IPR044974">
    <property type="entry name" value="Disease_R_plants"/>
</dbReference>
<feature type="compositionally biased region" description="Low complexity" evidence="3">
    <location>
        <begin position="42"/>
        <end position="56"/>
    </location>
</feature>
<keyword evidence="1" id="KW-0433">Leucine-rich repeat</keyword>
<gene>
    <name evidence="6" type="ORF">E3N88_09888</name>
</gene>
<dbReference type="Pfam" id="PF00931">
    <property type="entry name" value="NB-ARC"/>
    <property type="match status" value="1"/>
</dbReference>
<evidence type="ECO:0000313" key="7">
    <source>
        <dbReference type="Proteomes" id="UP000326396"/>
    </source>
</evidence>
<dbReference type="GO" id="GO:0043531">
    <property type="term" value="F:ADP binding"/>
    <property type="evidence" value="ECO:0007669"/>
    <property type="project" value="InterPro"/>
</dbReference>
<accession>A0A5N6PL34</accession>
<dbReference type="SUPFAM" id="SSF52540">
    <property type="entry name" value="P-loop containing nucleoside triphosphate hydrolases"/>
    <property type="match status" value="1"/>
</dbReference>
<dbReference type="PANTHER" id="PTHR11017:SF544">
    <property type="entry name" value="ADP-RIBOSYL CYCLASE_CYCLIC ADP-RIBOSE HYDROLASE"/>
    <property type="match status" value="1"/>
</dbReference>
<evidence type="ECO:0000256" key="2">
    <source>
        <dbReference type="ARBA" id="ARBA00022737"/>
    </source>
</evidence>
<dbReference type="InterPro" id="IPR058192">
    <property type="entry name" value="WHD_ROQ1-like"/>
</dbReference>
<reference evidence="6 7" key="1">
    <citation type="submission" date="2019-05" db="EMBL/GenBank/DDBJ databases">
        <title>Mikania micrantha, genome provides insights into the molecular mechanism of rapid growth.</title>
        <authorList>
            <person name="Liu B."/>
        </authorList>
    </citation>
    <scope>NUCLEOTIDE SEQUENCE [LARGE SCALE GENOMIC DNA]</scope>
    <source>
        <strain evidence="6">NLD-2019</strain>
        <tissue evidence="6">Leaf</tissue>
    </source>
</reference>
<organism evidence="6 7">
    <name type="scientific">Mikania micrantha</name>
    <name type="common">bitter vine</name>
    <dbReference type="NCBI Taxonomy" id="192012"/>
    <lineage>
        <taxon>Eukaryota</taxon>
        <taxon>Viridiplantae</taxon>
        <taxon>Streptophyta</taxon>
        <taxon>Embryophyta</taxon>
        <taxon>Tracheophyta</taxon>
        <taxon>Spermatophyta</taxon>
        <taxon>Magnoliopsida</taxon>
        <taxon>eudicotyledons</taxon>
        <taxon>Gunneridae</taxon>
        <taxon>Pentapetalae</taxon>
        <taxon>asterids</taxon>
        <taxon>campanulids</taxon>
        <taxon>Asterales</taxon>
        <taxon>Asteraceae</taxon>
        <taxon>Asteroideae</taxon>
        <taxon>Heliantheae alliance</taxon>
        <taxon>Eupatorieae</taxon>
        <taxon>Mikania</taxon>
    </lineage>
</organism>
<dbReference type="InterPro" id="IPR002182">
    <property type="entry name" value="NB-ARC"/>
</dbReference>
<feature type="region of interest" description="Disordered" evidence="3">
    <location>
        <begin position="12"/>
        <end position="66"/>
    </location>
</feature>
<dbReference type="SUPFAM" id="SSF52058">
    <property type="entry name" value="L domain-like"/>
    <property type="match status" value="1"/>
</dbReference>
<dbReference type="Proteomes" id="UP000326396">
    <property type="component" value="Linkage Group LG12"/>
</dbReference>
<feature type="compositionally biased region" description="Low complexity" evidence="3">
    <location>
        <begin position="12"/>
        <end position="34"/>
    </location>
</feature>
<dbReference type="Gene3D" id="3.40.50.300">
    <property type="entry name" value="P-loop containing nucleotide triphosphate hydrolases"/>
    <property type="match status" value="1"/>
</dbReference>
<dbReference type="Pfam" id="PF23282">
    <property type="entry name" value="WHD_ROQ1"/>
    <property type="match status" value="1"/>
</dbReference>
<dbReference type="EMBL" id="SZYD01000004">
    <property type="protein sequence ID" value="KAD6455182.1"/>
    <property type="molecule type" value="Genomic_DNA"/>
</dbReference>
<feature type="compositionally biased region" description="Basic and acidic residues" evidence="3">
    <location>
        <begin position="451"/>
        <end position="481"/>
    </location>
</feature>